<dbReference type="Pfam" id="PF00106">
    <property type="entry name" value="adh_short"/>
    <property type="match status" value="1"/>
</dbReference>
<dbReference type="FunFam" id="3.40.50.720:FF:000084">
    <property type="entry name" value="Short-chain dehydrogenase reductase"/>
    <property type="match status" value="1"/>
</dbReference>
<dbReference type="PROSITE" id="PS00061">
    <property type="entry name" value="ADH_SHORT"/>
    <property type="match status" value="1"/>
</dbReference>
<evidence type="ECO:0000256" key="1">
    <source>
        <dbReference type="ARBA" id="ARBA00006484"/>
    </source>
</evidence>
<dbReference type="AlphaFoldDB" id="A0A017HKP4"/>
<dbReference type="PRINTS" id="PR00081">
    <property type="entry name" value="GDHRDH"/>
</dbReference>
<dbReference type="SUPFAM" id="SSF51735">
    <property type="entry name" value="NAD(P)-binding Rossmann-fold domains"/>
    <property type="match status" value="1"/>
</dbReference>
<keyword evidence="2 5" id="KW-0560">Oxidoreductase</keyword>
<dbReference type="EC" id="1.1.1.100" evidence="5"/>
<dbReference type="SMART" id="SM00822">
    <property type="entry name" value="PKS_KR"/>
    <property type="match status" value="1"/>
</dbReference>
<dbReference type="Gene3D" id="3.40.50.720">
    <property type="entry name" value="NAD(P)-binding Rossmann-like Domain"/>
    <property type="match status" value="1"/>
</dbReference>
<accession>A0A017HKP4</accession>
<protein>
    <submittedName>
        <fullName evidence="5">3-oxoacyl-[acyl-carrier protein] reductase</fullName>
        <ecNumber evidence="5">1.1.1.100</ecNumber>
    </submittedName>
</protein>
<sequence>MRPLDLSGKTALVTGGNRGIGLALVRELSRAGARVTFTARNQANADAALKELDGTVEARVCDVTDRAGMAALLEPGVDILVNNAGVIGPIGHIAEVDPAEWARNIETNLTAAFAATQSALRGMVARGGGTIVNLSSGAARNAMEGWSAYCSGKAGLAMLTQCVAKEYGDRGIRAFGFAPGVVDTDMQGAIRASGINPVSQIPRGNLAPPEEPAWAIAWLCTAEADVFAGQEVDVRHEPFRRAAGLEIRA</sequence>
<dbReference type="CDD" id="cd05233">
    <property type="entry name" value="SDR_c"/>
    <property type="match status" value="1"/>
</dbReference>
<proteinExistence type="inferred from homology"/>
<dbReference type="PANTHER" id="PTHR43669">
    <property type="entry name" value="5-KETO-D-GLUCONATE 5-REDUCTASE"/>
    <property type="match status" value="1"/>
</dbReference>
<dbReference type="InterPro" id="IPR057326">
    <property type="entry name" value="KR_dom"/>
</dbReference>
<keyword evidence="6" id="KW-1185">Reference proteome</keyword>
<dbReference type="PANTHER" id="PTHR43669:SF3">
    <property type="entry name" value="ALCOHOL DEHYDROGENASE, PUTATIVE (AFU_ORTHOLOGUE AFUA_3G03445)-RELATED"/>
    <property type="match status" value="1"/>
</dbReference>
<dbReference type="STRING" id="442562.Rumeso_03541"/>
<gene>
    <name evidence="5" type="ORF">Rumeso_03541</name>
</gene>
<dbReference type="PATRIC" id="fig|442562.3.peg.3486"/>
<evidence type="ECO:0000259" key="4">
    <source>
        <dbReference type="SMART" id="SM00822"/>
    </source>
</evidence>
<dbReference type="GO" id="GO:0004316">
    <property type="term" value="F:3-oxoacyl-[acyl-carrier-protein] reductase (NADPH) activity"/>
    <property type="evidence" value="ECO:0007669"/>
    <property type="project" value="UniProtKB-EC"/>
</dbReference>
<dbReference type="InterPro" id="IPR020904">
    <property type="entry name" value="Sc_DH/Rdtase_CS"/>
</dbReference>
<dbReference type="RefSeq" id="WP_051521144.1">
    <property type="nucleotide sequence ID" value="NZ_KK088563.1"/>
</dbReference>
<comment type="caution">
    <text evidence="5">The sequence shown here is derived from an EMBL/GenBank/DDBJ whole genome shotgun (WGS) entry which is preliminary data.</text>
</comment>
<dbReference type="Proteomes" id="UP000019666">
    <property type="component" value="Unassembled WGS sequence"/>
</dbReference>
<evidence type="ECO:0000256" key="3">
    <source>
        <dbReference type="RuleBase" id="RU000363"/>
    </source>
</evidence>
<evidence type="ECO:0000313" key="6">
    <source>
        <dbReference type="Proteomes" id="UP000019666"/>
    </source>
</evidence>
<dbReference type="InterPro" id="IPR036291">
    <property type="entry name" value="NAD(P)-bd_dom_sf"/>
</dbReference>
<name>A0A017HKP4_9RHOB</name>
<organism evidence="5 6">
    <name type="scientific">Rubellimicrobium mesophilum DSM 19309</name>
    <dbReference type="NCBI Taxonomy" id="442562"/>
    <lineage>
        <taxon>Bacteria</taxon>
        <taxon>Pseudomonadati</taxon>
        <taxon>Pseudomonadota</taxon>
        <taxon>Alphaproteobacteria</taxon>
        <taxon>Rhodobacterales</taxon>
        <taxon>Roseobacteraceae</taxon>
        <taxon>Rubellimicrobium</taxon>
    </lineage>
</organism>
<dbReference type="HOGENOM" id="CLU_010194_2_10_5"/>
<reference evidence="5 6" key="1">
    <citation type="submission" date="2013-02" db="EMBL/GenBank/DDBJ databases">
        <authorList>
            <person name="Fiebig A."/>
            <person name="Goeker M."/>
            <person name="Klenk H.-P.P."/>
        </authorList>
    </citation>
    <scope>NUCLEOTIDE SEQUENCE [LARGE SCALE GENOMIC DNA]</scope>
    <source>
        <strain evidence="5 6">DSM 19309</strain>
    </source>
</reference>
<evidence type="ECO:0000313" key="5">
    <source>
        <dbReference type="EMBL" id="EYD74900.1"/>
    </source>
</evidence>
<evidence type="ECO:0000256" key="2">
    <source>
        <dbReference type="ARBA" id="ARBA00023002"/>
    </source>
</evidence>
<comment type="similarity">
    <text evidence="1 3">Belongs to the short-chain dehydrogenases/reductases (SDR) family.</text>
</comment>
<dbReference type="InterPro" id="IPR002347">
    <property type="entry name" value="SDR_fam"/>
</dbReference>
<feature type="domain" description="Ketoreductase" evidence="4">
    <location>
        <begin position="9"/>
        <end position="180"/>
    </location>
</feature>
<dbReference type="EMBL" id="AOSK01000099">
    <property type="protein sequence ID" value="EYD74900.1"/>
    <property type="molecule type" value="Genomic_DNA"/>
</dbReference>
<dbReference type="PRINTS" id="PR00080">
    <property type="entry name" value="SDRFAMILY"/>
</dbReference>